<dbReference type="InterPro" id="IPR012337">
    <property type="entry name" value="RNaseH-like_sf"/>
</dbReference>
<dbReference type="OrthoDB" id="2442689at2759"/>
<evidence type="ECO:0000313" key="3">
    <source>
        <dbReference type="Proteomes" id="UP000789396"/>
    </source>
</evidence>
<dbReference type="InterPro" id="IPR007021">
    <property type="entry name" value="DUF659"/>
</dbReference>
<protein>
    <submittedName>
        <fullName evidence="2">6727_t:CDS:1</fullName>
    </submittedName>
</protein>
<evidence type="ECO:0000313" key="2">
    <source>
        <dbReference type="EMBL" id="CAG8652616.1"/>
    </source>
</evidence>
<dbReference type="AlphaFoldDB" id="A0A9N9DTS2"/>
<name>A0A9N9DTS2_9GLOM</name>
<accession>A0A9N9DTS2</accession>
<dbReference type="Pfam" id="PF04937">
    <property type="entry name" value="DUF659"/>
    <property type="match status" value="1"/>
</dbReference>
<proteinExistence type="predicted"/>
<feature type="non-terminal residue" evidence="2">
    <location>
        <position position="126"/>
    </location>
</feature>
<dbReference type="Proteomes" id="UP000789396">
    <property type="component" value="Unassembled WGS sequence"/>
</dbReference>
<organism evidence="2 3">
    <name type="scientific">Racocetra fulgida</name>
    <dbReference type="NCBI Taxonomy" id="60492"/>
    <lineage>
        <taxon>Eukaryota</taxon>
        <taxon>Fungi</taxon>
        <taxon>Fungi incertae sedis</taxon>
        <taxon>Mucoromycota</taxon>
        <taxon>Glomeromycotina</taxon>
        <taxon>Glomeromycetes</taxon>
        <taxon>Diversisporales</taxon>
        <taxon>Gigasporaceae</taxon>
        <taxon>Racocetra</taxon>
    </lineage>
</organism>
<comment type="caution">
    <text evidence="2">The sequence shown here is derived from an EMBL/GenBank/DDBJ whole genome shotgun (WGS) entry which is preliminary data.</text>
</comment>
<feature type="domain" description="DUF659" evidence="1">
    <location>
        <begin position="7"/>
        <end position="120"/>
    </location>
</feature>
<keyword evidence="3" id="KW-1185">Reference proteome</keyword>
<reference evidence="2" key="1">
    <citation type="submission" date="2021-06" db="EMBL/GenBank/DDBJ databases">
        <authorList>
            <person name="Kallberg Y."/>
            <person name="Tangrot J."/>
            <person name="Rosling A."/>
        </authorList>
    </citation>
    <scope>NUCLEOTIDE SEQUENCE</scope>
    <source>
        <strain evidence="2">IN212</strain>
    </source>
</reference>
<evidence type="ECO:0000259" key="1">
    <source>
        <dbReference type="Pfam" id="PF04937"/>
    </source>
</evidence>
<gene>
    <name evidence="2" type="ORF">RFULGI_LOCUS8519</name>
</gene>
<dbReference type="EMBL" id="CAJVPZ010013881">
    <property type="protein sequence ID" value="CAG8652616.1"/>
    <property type="molecule type" value="Genomic_DNA"/>
</dbReference>
<sequence>MQIDKLSITLTYDGWKNIKKESLLGIALINLKGKMLIWGAEDLSEKQTRWPEVIKIINDLFTKFEENNIKVNCLVINSASEFMAAQLRLQTSYPNKVFIPCFAHQINLAVGDIFQYSSTIKTVAKE</sequence>
<dbReference type="SUPFAM" id="SSF53098">
    <property type="entry name" value="Ribonuclease H-like"/>
    <property type="match status" value="1"/>
</dbReference>